<evidence type="ECO:0008006" key="4">
    <source>
        <dbReference type="Google" id="ProtNLM"/>
    </source>
</evidence>
<feature type="compositionally biased region" description="Basic and acidic residues" evidence="1">
    <location>
        <begin position="1"/>
        <end position="12"/>
    </location>
</feature>
<dbReference type="OrthoDB" id="5521296at2"/>
<dbReference type="Proteomes" id="UP000030153">
    <property type="component" value="Unassembled WGS sequence"/>
</dbReference>
<proteinExistence type="predicted"/>
<dbReference type="EMBL" id="AVBG01000011">
    <property type="protein sequence ID" value="KGP90622.1"/>
    <property type="molecule type" value="Genomic_DNA"/>
</dbReference>
<gene>
    <name evidence="2" type="ORF">N780_04340</name>
</gene>
<sequence>MANRYKTGEKVPENGTYKFDGLTDGRKSANPTEDEKHISLESGQTFPPLSSSNAAAYWTKSN</sequence>
<organism evidence="2 3">
    <name type="scientific">Pontibacillus chungwhensis BH030062</name>
    <dbReference type="NCBI Taxonomy" id="1385513"/>
    <lineage>
        <taxon>Bacteria</taxon>
        <taxon>Bacillati</taxon>
        <taxon>Bacillota</taxon>
        <taxon>Bacilli</taxon>
        <taxon>Bacillales</taxon>
        <taxon>Bacillaceae</taxon>
        <taxon>Pontibacillus</taxon>
    </lineage>
</organism>
<reference evidence="2 3" key="1">
    <citation type="submission" date="2013-08" db="EMBL/GenBank/DDBJ databases">
        <title>Genome of Pontibacillus chungwhensis.</title>
        <authorList>
            <person name="Wang Q."/>
            <person name="Wang G."/>
        </authorList>
    </citation>
    <scope>NUCLEOTIDE SEQUENCE [LARGE SCALE GENOMIC DNA]</scope>
    <source>
        <strain evidence="2 3">BH030062</strain>
    </source>
</reference>
<evidence type="ECO:0000313" key="3">
    <source>
        <dbReference type="Proteomes" id="UP000030153"/>
    </source>
</evidence>
<feature type="region of interest" description="Disordered" evidence="1">
    <location>
        <begin position="1"/>
        <end position="62"/>
    </location>
</feature>
<feature type="compositionally biased region" description="Basic and acidic residues" evidence="1">
    <location>
        <begin position="21"/>
        <end position="39"/>
    </location>
</feature>
<evidence type="ECO:0000313" key="2">
    <source>
        <dbReference type="EMBL" id="KGP90622.1"/>
    </source>
</evidence>
<keyword evidence="3" id="KW-1185">Reference proteome</keyword>
<dbReference type="eggNOG" id="COG3729">
    <property type="taxonomic scope" value="Bacteria"/>
</dbReference>
<name>A0A0A2UQP2_9BACI</name>
<accession>A0A0A2UQP2</accession>
<evidence type="ECO:0000256" key="1">
    <source>
        <dbReference type="SAM" id="MobiDB-lite"/>
    </source>
</evidence>
<protein>
    <recommendedName>
        <fullName evidence="4">General stress protein</fullName>
    </recommendedName>
</protein>
<feature type="compositionally biased region" description="Polar residues" evidence="1">
    <location>
        <begin position="41"/>
        <end position="62"/>
    </location>
</feature>
<dbReference type="RefSeq" id="WP_036785372.1">
    <property type="nucleotide sequence ID" value="NZ_AVBG01000011.1"/>
</dbReference>
<dbReference type="Pfam" id="PF14168">
    <property type="entry name" value="YjzC"/>
    <property type="match status" value="1"/>
</dbReference>
<dbReference type="InterPro" id="IPR025549">
    <property type="entry name" value="YjzC"/>
</dbReference>
<dbReference type="AlphaFoldDB" id="A0A0A2UQP2"/>
<comment type="caution">
    <text evidence="2">The sequence shown here is derived from an EMBL/GenBank/DDBJ whole genome shotgun (WGS) entry which is preliminary data.</text>
</comment>